<organism evidence="2 3">
    <name type="scientific">Microthlaspi erraticum</name>
    <dbReference type="NCBI Taxonomy" id="1685480"/>
    <lineage>
        <taxon>Eukaryota</taxon>
        <taxon>Viridiplantae</taxon>
        <taxon>Streptophyta</taxon>
        <taxon>Embryophyta</taxon>
        <taxon>Tracheophyta</taxon>
        <taxon>Spermatophyta</taxon>
        <taxon>Magnoliopsida</taxon>
        <taxon>eudicotyledons</taxon>
        <taxon>Gunneridae</taxon>
        <taxon>Pentapetalae</taxon>
        <taxon>rosids</taxon>
        <taxon>malvids</taxon>
        <taxon>Brassicales</taxon>
        <taxon>Brassicaceae</taxon>
        <taxon>Coluteocarpeae</taxon>
        <taxon>Microthlaspi</taxon>
    </lineage>
</organism>
<evidence type="ECO:0000313" key="3">
    <source>
        <dbReference type="Proteomes" id="UP000467841"/>
    </source>
</evidence>
<evidence type="ECO:0000256" key="1">
    <source>
        <dbReference type="SAM" id="MobiDB-lite"/>
    </source>
</evidence>
<reference evidence="2" key="1">
    <citation type="submission" date="2020-01" db="EMBL/GenBank/DDBJ databases">
        <authorList>
            <person name="Mishra B."/>
        </authorList>
    </citation>
    <scope>NUCLEOTIDE SEQUENCE [LARGE SCALE GENOMIC DNA]</scope>
</reference>
<gene>
    <name evidence="2" type="ORF">MERR_LOCUS45185</name>
</gene>
<protein>
    <submittedName>
        <fullName evidence="2">Uncharacterized protein</fullName>
    </submittedName>
</protein>
<dbReference type="Proteomes" id="UP000467841">
    <property type="component" value="Unassembled WGS sequence"/>
</dbReference>
<sequence length="97" mass="10547">MLFSSTAGVGGLQKPPGSDSVNSPSLRDLSLFLIFSLATILFSSSNGSSLDHRRLLYAIAAAALEHRRSKSEAHLSFGNASLSYRKQLQFHCENMEC</sequence>
<evidence type="ECO:0000313" key="2">
    <source>
        <dbReference type="EMBL" id="CAA7057949.1"/>
    </source>
</evidence>
<name>A0A6D2KXC4_9BRAS</name>
<proteinExistence type="predicted"/>
<keyword evidence="3" id="KW-1185">Reference proteome</keyword>
<dbReference type="EMBL" id="CACVBM020001717">
    <property type="protein sequence ID" value="CAA7057949.1"/>
    <property type="molecule type" value="Genomic_DNA"/>
</dbReference>
<feature type="region of interest" description="Disordered" evidence="1">
    <location>
        <begin position="1"/>
        <end position="23"/>
    </location>
</feature>
<dbReference type="AlphaFoldDB" id="A0A6D2KXC4"/>
<accession>A0A6D2KXC4</accession>
<comment type="caution">
    <text evidence="2">The sequence shown here is derived from an EMBL/GenBank/DDBJ whole genome shotgun (WGS) entry which is preliminary data.</text>
</comment>